<reference evidence="4" key="2">
    <citation type="submission" date="2025-08" db="UniProtKB">
        <authorList>
            <consortium name="Ensembl"/>
        </authorList>
    </citation>
    <scope>IDENTIFICATION</scope>
</reference>
<reference evidence="4" key="3">
    <citation type="submission" date="2025-09" db="UniProtKB">
        <authorList>
            <consortium name="Ensembl"/>
        </authorList>
    </citation>
    <scope>IDENTIFICATION</scope>
</reference>
<dbReference type="InterPro" id="IPR044156">
    <property type="entry name" value="Galectin-like"/>
</dbReference>
<evidence type="ECO:0000256" key="2">
    <source>
        <dbReference type="RuleBase" id="RU102079"/>
    </source>
</evidence>
<dbReference type="InParanoid" id="A0A2I3S0F8"/>
<dbReference type="Ensembl" id="ENSPTRT00000103655.1">
    <property type="protein sequence ID" value="ENSPTRP00000070432.1"/>
    <property type="gene ID" value="ENSPTRG00000045710.1"/>
</dbReference>
<evidence type="ECO:0000313" key="4">
    <source>
        <dbReference type="Ensembl" id="ENSPTRP00000070432.1"/>
    </source>
</evidence>
<dbReference type="PROSITE" id="PS51304">
    <property type="entry name" value="GALECTIN"/>
    <property type="match status" value="1"/>
</dbReference>
<protein>
    <recommendedName>
        <fullName evidence="2">Galectin</fullName>
    </recommendedName>
</protein>
<keyword evidence="1 2" id="KW-0430">Lectin</keyword>
<feature type="domain" description="Galectin" evidence="3">
    <location>
        <begin position="5"/>
        <end position="133"/>
    </location>
</feature>
<dbReference type="GeneTree" id="ENSGT00940000162164"/>
<dbReference type="SMART" id="SM00276">
    <property type="entry name" value="GLECT"/>
    <property type="match status" value="1"/>
</dbReference>
<dbReference type="FunFam" id="2.60.120.200:FF:000021">
    <property type="entry name" value="Galectin"/>
    <property type="match status" value="1"/>
</dbReference>
<dbReference type="EMBL" id="AC183670">
    <property type="status" value="NOT_ANNOTATED_CDS"/>
    <property type="molecule type" value="Genomic_DNA"/>
</dbReference>
<dbReference type="Gene3D" id="2.60.120.200">
    <property type="match status" value="1"/>
</dbReference>
<dbReference type="InterPro" id="IPR001079">
    <property type="entry name" value="Galectin_CRD"/>
</dbReference>
<dbReference type="FunCoup" id="A0A2I3S0F8">
    <property type="interactions" value="9"/>
</dbReference>
<dbReference type="InterPro" id="IPR013320">
    <property type="entry name" value="ConA-like_dom_sf"/>
</dbReference>
<dbReference type="Pfam" id="PF00337">
    <property type="entry name" value="Gal-bind_lectin"/>
    <property type="match status" value="1"/>
</dbReference>
<evidence type="ECO:0000313" key="5">
    <source>
        <dbReference type="Proteomes" id="UP000002277"/>
    </source>
</evidence>
<dbReference type="CDD" id="cd00070">
    <property type="entry name" value="GLECT"/>
    <property type="match status" value="1"/>
</dbReference>
<dbReference type="PANTHER" id="PTHR11346">
    <property type="entry name" value="GALECTIN"/>
    <property type="match status" value="1"/>
</dbReference>
<name>A0A2I3S0F8_PANTR</name>
<dbReference type="GO" id="GO:0030246">
    <property type="term" value="F:carbohydrate binding"/>
    <property type="evidence" value="ECO:0000318"/>
    <property type="project" value="GO_Central"/>
</dbReference>
<dbReference type="SMART" id="SM00908">
    <property type="entry name" value="Gal-bind_lectin"/>
    <property type="match status" value="1"/>
</dbReference>
<dbReference type="PANTHER" id="PTHR11346:SF21">
    <property type="entry name" value="GRIFIN"/>
    <property type="match status" value="1"/>
</dbReference>
<proteinExistence type="predicted"/>
<accession>A0A2J8KJH1</accession>
<dbReference type="AlphaFoldDB" id="A0A2I3S0F8"/>
<evidence type="ECO:0000259" key="3">
    <source>
        <dbReference type="PROSITE" id="PS51304"/>
    </source>
</evidence>
<sequence>MAVQSKAFCAGGLAPGWNLLVQGHADSGEDRFETNFLLETGDIAFHIKPRFSSATVVGNAFQGGRWGPEQVSSIFPLAPGEPFEIEVSWDAEHFHVYAPEHKVLQFPRHQRPLGAITRVRVLSDHGLAQVELAKRGLSWGDQGY</sequence>
<dbReference type="SUPFAM" id="SSF49899">
    <property type="entry name" value="Concanavalin A-like lectins/glucanases"/>
    <property type="match status" value="1"/>
</dbReference>
<reference evidence="4 5" key="1">
    <citation type="journal article" date="2005" name="Nature">
        <title>Initial sequence of the chimpanzee genome and comparison with the human genome.</title>
        <authorList>
            <consortium name="Chimpanzee sequencing and analysis consortium"/>
        </authorList>
    </citation>
    <scope>NUCLEOTIDE SEQUENCE [LARGE SCALE GENOMIC DNA]</scope>
</reference>
<accession>A0A2I3S0F8</accession>
<dbReference type="OMA" id="GICPGWS"/>
<organism evidence="4 5">
    <name type="scientific">Pan troglodytes</name>
    <name type="common">Chimpanzee</name>
    <dbReference type="NCBI Taxonomy" id="9598"/>
    <lineage>
        <taxon>Eukaryota</taxon>
        <taxon>Metazoa</taxon>
        <taxon>Chordata</taxon>
        <taxon>Craniata</taxon>
        <taxon>Vertebrata</taxon>
        <taxon>Euteleostomi</taxon>
        <taxon>Mammalia</taxon>
        <taxon>Eutheria</taxon>
        <taxon>Euarchontoglires</taxon>
        <taxon>Primates</taxon>
        <taxon>Haplorrhini</taxon>
        <taxon>Catarrhini</taxon>
        <taxon>Hominidae</taxon>
        <taxon>Pan</taxon>
    </lineage>
</organism>
<evidence type="ECO:0000256" key="1">
    <source>
        <dbReference type="ARBA" id="ARBA00022734"/>
    </source>
</evidence>
<dbReference type="Proteomes" id="UP000002277">
    <property type="component" value="Chromosome 7"/>
</dbReference>
<keyword evidence="5" id="KW-1185">Reference proteome</keyword>